<accession>A0A1V6N1X6</accession>
<dbReference type="AlphaFoldDB" id="A0A1V6N1X6"/>
<protein>
    <submittedName>
        <fullName evidence="1">Uncharacterized protein</fullName>
    </submittedName>
</protein>
<evidence type="ECO:0000313" key="1">
    <source>
        <dbReference type="EMBL" id="OQD58720.1"/>
    </source>
</evidence>
<gene>
    <name evidence="1" type="ORF">MBBAR_10c00610</name>
</gene>
<dbReference type="RefSeq" id="WP_143746148.1">
    <property type="nucleotide sequence ID" value="NZ_JXMW01000010.1"/>
</dbReference>
<evidence type="ECO:0000313" key="2">
    <source>
        <dbReference type="Proteomes" id="UP000191661"/>
    </source>
</evidence>
<keyword evidence="2" id="KW-1185">Reference proteome</keyword>
<dbReference type="OrthoDB" id="384781at2157"/>
<dbReference type="Proteomes" id="UP000191661">
    <property type="component" value="Unassembled WGS sequence"/>
</dbReference>
<comment type="caution">
    <text evidence="1">The sequence shown here is derived from an EMBL/GenBank/DDBJ whole genome shotgun (WGS) entry which is preliminary data.</text>
</comment>
<name>A0A1V6N1X6_METAZ</name>
<dbReference type="EMBL" id="JXMW01000010">
    <property type="protein sequence ID" value="OQD58720.1"/>
    <property type="molecule type" value="Genomic_DNA"/>
</dbReference>
<reference evidence="1 2" key="1">
    <citation type="submission" date="2014-12" db="EMBL/GenBank/DDBJ databases">
        <title>Genome sequence of Methanobrevibacter arboriphilicus DH1, DSM1125.</title>
        <authorList>
            <person name="Poehlein A."/>
            <person name="Thauer R.K."/>
            <person name="Seedorf H."/>
            <person name="Daniel R."/>
        </authorList>
    </citation>
    <scope>NUCLEOTIDE SEQUENCE [LARGE SCALE GENOMIC DNA]</scope>
    <source>
        <strain evidence="1 2">DH1</strain>
    </source>
</reference>
<sequence>MLANTKNERNIEFLINKYKTKQPGEKWDKKREKENGKGAWNMKQKIRIAQIMMGRLNIKGKDKERVIRIIKDIDDFKQICANCSNEKIIAVICFYIMKINNTSIKIEDYKVFIENKLNEKSCLTIITKICNYYQTKTIIL</sequence>
<proteinExistence type="predicted"/>
<organism evidence="1 2">
    <name type="scientific">Methanobrevibacter arboriphilus JCM 13429 = DSM 1125</name>
    <dbReference type="NCBI Taxonomy" id="1300164"/>
    <lineage>
        <taxon>Archaea</taxon>
        <taxon>Methanobacteriati</taxon>
        <taxon>Methanobacteriota</taxon>
        <taxon>Methanomada group</taxon>
        <taxon>Methanobacteria</taxon>
        <taxon>Methanobacteriales</taxon>
        <taxon>Methanobacteriaceae</taxon>
        <taxon>Methanobrevibacter</taxon>
    </lineage>
</organism>